<dbReference type="CDD" id="cd00586">
    <property type="entry name" value="4HBT"/>
    <property type="match status" value="1"/>
</dbReference>
<organism evidence="3 4">
    <name type="scientific">Thermosulfidibacter takaii (strain DSM 17441 / JCM 13301 / NBRC 103674 / ABI70S6)</name>
    <dbReference type="NCBI Taxonomy" id="1298851"/>
    <lineage>
        <taxon>Bacteria</taxon>
        <taxon>Pseudomonadati</taxon>
        <taxon>Thermosulfidibacterota</taxon>
        <taxon>Thermosulfidibacteria</taxon>
        <taxon>Thermosulfidibacterales</taxon>
        <taxon>Thermosulfidibacteraceae</taxon>
    </lineage>
</organism>
<gene>
    <name evidence="3" type="ORF">TST_0300</name>
</gene>
<protein>
    <submittedName>
        <fullName evidence="3">Acyl-CoA thioester hydrolase</fullName>
        <ecNumber evidence="3">3.1.2.-</ecNumber>
    </submittedName>
</protein>
<dbReference type="KEGG" id="ttk:TST_0300"/>
<accession>A0A0S3QRZ4</accession>
<dbReference type="NCBIfam" id="TIGR00051">
    <property type="entry name" value="YbgC/FadM family acyl-CoA thioesterase"/>
    <property type="match status" value="1"/>
</dbReference>
<name>A0A0S3QRZ4_THET7</name>
<dbReference type="RefSeq" id="WP_070098499.1">
    <property type="nucleotide sequence ID" value="NZ_AP013035.1"/>
</dbReference>
<dbReference type="Gene3D" id="3.10.129.10">
    <property type="entry name" value="Hotdog Thioesterase"/>
    <property type="match status" value="1"/>
</dbReference>
<dbReference type="STRING" id="1298851.TST_0300"/>
<evidence type="ECO:0000313" key="3">
    <source>
        <dbReference type="EMBL" id="BAT71108.1"/>
    </source>
</evidence>
<sequence length="139" mass="16489">MRTVRTTLRVRYEETDRMAVAYYANYFVWFEVGRTEYLRNIGIPYRVMEEKYHCILPVTEAFCKYRRSVEYDDEVIVETAVKDLKRKGIIFVYRLYRSDELVAEGYTKHVVVDPGGRVKSFPDDLYTNLKRMADGGNKT</sequence>
<dbReference type="PANTHER" id="PTHR31793:SF27">
    <property type="entry name" value="NOVEL THIOESTERASE SUPERFAMILY DOMAIN AND SAPOSIN A-TYPE DOMAIN CONTAINING PROTEIN (0610012H03RIK)"/>
    <property type="match status" value="1"/>
</dbReference>
<dbReference type="AlphaFoldDB" id="A0A0S3QRZ4"/>
<dbReference type="Proteomes" id="UP000063234">
    <property type="component" value="Chromosome"/>
</dbReference>
<dbReference type="SUPFAM" id="SSF54637">
    <property type="entry name" value="Thioesterase/thiol ester dehydrase-isomerase"/>
    <property type="match status" value="1"/>
</dbReference>
<reference evidence="4" key="1">
    <citation type="journal article" date="2018" name="Science">
        <title>A primordial and reversible TCA cycle in a facultatively chemolithoautotrophic thermophile.</title>
        <authorList>
            <person name="Nunoura T."/>
            <person name="Chikaraishi Y."/>
            <person name="Izaki R."/>
            <person name="Suwa T."/>
            <person name="Sato T."/>
            <person name="Harada T."/>
            <person name="Mori K."/>
            <person name="Kato Y."/>
            <person name="Miyazaki M."/>
            <person name="Shimamura S."/>
            <person name="Yanagawa K."/>
            <person name="Shuto A."/>
            <person name="Ohkouchi N."/>
            <person name="Fujita N."/>
            <person name="Takaki Y."/>
            <person name="Atomi H."/>
            <person name="Takai K."/>
        </authorList>
    </citation>
    <scope>NUCLEOTIDE SEQUENCE [LARGE SCALE GENOMIC DNA]</scope>
    <source>
        <strain evidence="4">DSM 17441 / JCM 13301 / NBRC 103674 / ABI70S6</strain>
    </source>
</reference>
<dbReference type="PIRSF" id="PIRSF003230">
    <property type="entry name" value="YbgC"/>
    <property type="match status" value="1"/>
</dbReference>
<evidence type="ECO:0000313" key="4">
    <source>
        <dbReference type="Proteomes" id="UP000063234"/>
    </source>
</evidence>
<keyword evidence="2 3" id="KW-0378">Hydrolase</keyword>
<dbReference type="InterPro" id="IPR006684">
    <property type="entry name" value="YbgC/YbaW"/>
</dbReference>
<comment type="similarity">
    <text evidence="1">Belongs to the 4-hydroxybenzoyl-CoA thioesterase family.</text>
</comment>
<dbReference type="EMBL" id="AP013035">
    <property type="protein sequence ID" value="BAT71108.1"/>
    <property type="molecule type" value="Genomic_DNA"/>
</dbReference>
<dbReference type="PANTHER" id="PTHR31793">
    <property type="entry name" value="4-HYDROXYBENZOYL-COA THIOESTERASE FAMILY MEMBER"/>
    <property type="match status" value="1"/>
</dbReference>
<dbReference type="Pfam" id="PF13279">
    <property type="entry name" value="4HBT_2"/>
    <property type="match status" value="1"/>
</dbReference>
<dbReference type="InterPro" id="IPR050563">
    <property type="entry name" value="4-hydroxybenzoyl-CoA_TE"/>
</dbReference>
<evidence type="ECO:0000256" key="2">
    <source>
        <dbReference type="ARBA" id="ARBA00022801"/>
    </source>
</evidence>
<keyword evidence="4" id="KW-1185">Reference proteome</keyword>
<dbReference type="InterPro" id="IPR029069">
    <property type="entry name" value="HotDog_dom_sf"/>
</dbReference>
<evidence type="ECO:0000256" key="1">
    <source>
        <dbReference type="ARBA" id="ARBA00005953"/>
    </source>
</evidence>
<dbReference type="GO" id="GO:0047617">
    <property type="term" value="F:fatty acyl-CoA hydrolase activity"/>
    <property type="evidence" value="ECO:0007669"/>
    <property type="project" value="TreeGrafter"/>
</dbReference>
<proteinExistence type="inferred from homology"/>
<dbReference type="OrthoDB" id="9800856at2"/>
<dbReference type="EC" id="3.1.2.-" evidence="3"/>